<proteinExistence type="predicted"/>
<evidence type="ECO:0000313" key="5">
    <source>
        <dbReference type="Proteomes" id="UP000494165"/>
    </source>
</evidence>
<dbReference type="GO" id="GO:0005778">
    <property type="term" value="C:peroxisomal membrane"/>
    <property type="evidence" value="ECO:0007669"/>
    <property type="project" value="UniProtKB-SubCell"/>
</dbReference>
<dbReference type="AlphaFoldDB" id="A0A8S1DWF7"/>
<dbReference type="PANTHER" id="PTHR20990">
    <property type="entry name" value="PEROXISOMAL BIOGENESIS FACTOR 11"/>
    <property type="match status" value="1"/>
</dbReference>
<keyword evidence="1" id="KW-0472">Membrane</keyword>
<gene>
    <name evidence="4" type="ORF">CLODIP_2_CD01674</name>
</gene>
<evidence type="ECO:0008006" key="6">
    <source>
        <dbReference type="Google" id="ProtNLM"/>
    </source>
</evidence>
<comment type="caution">
    <text evidence="4">The sequence shown here is derived from an EMBL/GenBank/DDBJ whole genome shotgun (WGS) entry which is preliminary data.</text>
</comment>
<dbReference type="InterPro" id="IPR008733">
    <property type="entry name" value="PEX11"/>
</dbReference>
<sequence>MMTRVLSEMLSSSSGRDKIVRTISYASLCVSGLGSEDRSWVKKMEIVSTQLNNFRTVSRLFDDLAMLKCSITYGLGREEKDKILRILGIMGNIVDQLYFPLEHIAWASDNKLISLKSGSDSWWLASTICWCTSLYLQLLRSLRMFSNAQKALKNCKGDAQRAAALRANQRSYLLIATQATLDLGHAVHWLPEGILWGGKVSTWKRGVLGTLSSLLGIYTAVKLLNKNKQCD</sequence>
<dbReference type="InterPro" id="IPR026510">
    <property type="entry name" value="PEX11C_met"/>
</dbReference>
<protein>
    <recommendedName>
        <fullName evidence="6">Peroxisomal membrane protein 11C</fullName>
    </recommendedName>
</protein>
<keyword evidence="2" id="KW-0576">Peroxisome</keyword>
<reference evidence="4 5" key="1">
    <citation type="submission" date="2020-04" db="EMBL/GenBank/DDBJ databases">
        <authorList>
            <person name="Alioto T."/>
            <person name="Alioto T."/>
            <person name="Gomez Garrido J."/>
        </authorList>
    </citation>
    <scope>NUCLEOTIDE SEQUENCE [LARGE SCALE GENOMIC DNA]</scope>
</reference>
<organism evidence="4 5">
    <name type="scientific">Cloeon dipterum</name>
    <dbReference type="NCBI Taxonomy" id="197152"/>
    <lineage>
        <taxon>Eukaryota</taxon>
        <taxon>Metazoa</taxon>
        <taxon>Ecdysozoa</taxon>
        <taxon>Arthropoda</taxon>
        <taxon>Hexapoda</taxon>
        <taxon>Insecta</taxon>
        <taxon>Pterygota</taxon>
        <taxon>Palaeoptera</taxon>
        <taxon>Ephemeroptera</taxon>
        <taxon>Pisciforma</taxon>
        <taxon>Baetidae</taxon>
        <taxon>Cloeon</taxon>
    </lineage>
</organism>
<dbReference type="Proteomes" id="UP000494165">
    <property type="component" value="Unassembled WGS sequence"/>
</dbReference>
<dbReference type="OrthoDB" id="10005898at2759"/>
<dbReference type="EMBL" id="CADEPI010000411">
    <property type="protein sequence ID" value="CAB3385402.1"/>
    <property type="molecule type" value="Genomic_DNA"/>
</dbReference>
<evidence type="ECO:0000313" key="4">
    <source>
        <dbReference type="EMBL" id="CAB3385402.1"/>
    </source>
</evidence>
<evidence type="ECO:0000256" key="2">
    <source>
        <dbReference type="ARBA" id="ARBA00023140"/>
    </source>
</evidence>
<dbReference type="PANTHER" id="PTHR20990:SF1">
    <property type="entry name" value="PEROXISOMAL MEMBRANE PROTEIN 11C"/>
    <property type="match status" value="1"/>
</dbReference>
<dbReference type="Pfam" id="PF05648">
    <property type="entry name" value="PEX11"/>
    <property type="match status" value="1"/>
</dbReference>
<dbReference type="GO" id="GO:0016559">
    <property type="term" value="P:peroxisome fission"/>
    <property type="evidence" value="ECO:0007669"/>
    <property type="project" value="InterPro"/>
</dbReference>
<evidence type="ECO:0000256" key="3">
    <source>
        <dbReference type="ARBA" id="ARBA00046271"/>
    </source>
</evidence>
<keyword evidence="5" id="KW-1185">Reference proteome</keyword>
<comment type="subcellular location">
    <subcellularLocation>
        <location evidence="3">Peroxisome membrane</location>
    </subcellularLocation>
</comment>
<evidence type="ECO:0000256" key="1">
    <source>
        <dbReference type="ARBA" id="ARBA00023136"/>
    </source>
</evidence>
<name>A0A8S1DWF7_9INSE</name>
<accession>A0A8S1DWF7</accession>